<organism evidence="2">
    <name type="scientific">Rhizochromulina marina</name>
    <dbReference type="NCBI Taxonomy" id="1034831"/>
    <lineage>
        <taxon>Eukaryota</taxon>
        <taxon>Sar</taxon>
        <taxon>Stramenopiles</taxon>
        <taxon>Ochrophyta</taxon>
        <taxon>Dictyochophyceae</taxon>
        <taxon>Rhizochromulinales</taxon>
        <taxon>Rhizochromulina</taxon>
    </lineage>
</organism>
<evidence type="ECO:0000256" key="1">
    <source>
        <dbReference type="SAM" id="MobiDB-lite"/>
    </source>
</evidence>
<dbReference type="AlphaFoldDB" id="A0A7S2WHT1"/>
<dbReference type="EMBL" id="HBHJ01016749">
    <property type="protein sequence ID" value="CAD9689404.1"/>
    <property type="molecule type" value="Transcribed_RNA"/>
</dbReference>
<accession>A0A7S2WHT1</accession>
<feature type="region of interest" description="Disordered" evidence="1">
    <location>
        <begin position="1"/>
        <end position="52"/>
    </location>
</feature>
<sequence length="308" mass="32864">MAGKRDLDPGSAQGSTEGPSLPKMPRREPSVGTGAPSALSPMTSVESQSSAASSTLTDISGLLGLSEGVTRIQVKWEITDMETGACHAKWWGAVLKARAGEHVLEDDGEEEEEEGDGGGVRADGSQEAPGVVRLAKYTLEYDPMPPDYPEPETRGVCFLSEHTLFDVEDEANMAWRLEGDTWEAAEDAGEDGFFHGEMEGTNGSSPDDSYAGEPEQVVNALLVDIVAKHQASISKLPYLQQGFVASVVDRARAQLTKQIEKVVDGKRQRGEALLLTHGDVQTVLADLGEHLQGIKDSASQELAATSTN</sequence>
<evidence type="ECO:0000313" key="2">
    <source>
        <dbReference type="EMBL" id="CAD9689404.1"/>
    </source>
</evidence>
<proteinExistence type="predicted"/>
<gene>
    <name evidence="2" type="ORF">RMAR1173_LOCUS11086</name>
</gene>
<name>A0A7S2WHT1_9STRA</name>
<feature type="compositionally biased region" description="Acidic residues" evidence="1">
    <location>
        <begin position="106"/>
        <end position="116"/>
    </location>
</feature>
<protein>
    <submittedName>
        <fullName evidence="2">Uncharacterized protein</fullName>
    </submittedName>
</protein>
<reference evidence="2" key="1">
    <citation type="submission" date="2021-01" db="EMBL/GenBank/DDBJ databases">
        <authorList>
            <person name="Corre E."/>
            <person name="Pelletier E."/>
            <person name="Niang G."/>
            <person name="Scheremetjew M."/>
            <person name="Finn R."/>
            <person name="Kale V."/>
            <person name="Holt S."/>
            <person name="Cochrane G."/>
            <person name="Meng A."/>
            <person name="Brown T."/>
            <person name="Cohen L."/>
        </authorList>
    </citation>
    <scope>NUCLEOTIDE SEQUENCE</scope>
    <source>
        <strain evidence="2">CCMP1243</strain>
    </source>
</reference>
<feature type="region of interest" description="Disordered" evidence="1">
    <location>
        <begin position="103"/>
        <end position="127"/>
    </location>
</feature>